<dbReference type="Proteomes" id="UP000078397">
    <property type="component" value="Unassembled WGS sequence"/>
</dbReference>
<dbReference type="AlphaFoldDB" id="A0A179FRM7"/>
<accession>A0A179FRM7</accession>
<keyword evidence="1" id="KW-0732">Signal</keyword>
<evidence type="ECO:0000313" key="2">
    <source>
        <dbReference type="EMBL" id="OAQ67908.1"/>
    </source>
</evidence>
<dbReference type="GeneID" id="28847617"/>
<feature type="chain" id="PRO_5008101954" evidence="1">
    <location>
        <begin position="19"/>
        <end position="179"/>
    </location>
</feature>
<name>A0A179FRM7_METCM</name>
<dbReference type="InterPro" id="IPR021054">
    <property type="entry name" value="Cell_wall_mannoprotein_1"/>
</dbReference>
<dbReference type="RefSeq" id="XP_018144758.1">
    <property type="nucleotide sequence ID" value="XM_018283623.1"/>
</dbReference>
<evidence type="ECO:0000313" key="3">
    <source>
        <dbReference type="Proteomes" id="UP000078397"/>
    </source>
</evidence>
<feature type="signal peptide" evidence="1">
    <location>
        <begin position="1"/>
        <end position="18"/>
    </location>
</feature>
<organism evidence="2 3">
    <name type="scientific">Pochonia chlamydosporia 170</name>
    <dbReference type="NCBI Taxonomy" id="1380566"/>
    <lineage>
        <taxon>Eukaryota</taxon>
        <taxon>Fungi</taxon>
        <taxon>Dikarya</taxon>
        <taxon>Ascomycota</taxon>
        <taxon>Pezizomycotina</taxon>
        <taxon>Sordariomycetes</taxon>
        <taxon>Hypocreomycetidae</taxon>
        <taxon>Hypocreales</taxon>
        <taxon>Clavicipitaceae</taxon>
        <taxon>Pochonia</taxon>
    </lineage>
</organism>
<dbReference type="EMBL" id="LSBJ02000003">
    <property type="protein sequence ID" value="OAQ67908.1"/>
    <property type="molecule type" value="Genomic_DNA"/>
</dbReference>
<proteinExistence type="predicted"/>
<protein>
    <submittedName>
        <fullName evidence="2">Hydrophobic surface binding protein A domain-containing protein</fullName>
    </submittedName>
</protein>
<reference evidence="2 3" key="1">
    <citation type="journal article" date="2016" name="PLoS Pathog.">
        <title>Biosynthesis of antibiotic leucinostatins in bio-control fungus Purpureocillium lilacinum and their inhibition on phytophthora revealed by genome mining.</title>
        <authorList>
            <person name="Wang G."/>
            <person name="Liu Z."/>
            <person name="Lin R."/>
            <person name="Li E."/>
            <person name="Mao Z."/>
            <person name="Ling J."/>
            <person name="Yang Y."/>
            <person name="Yin W.B."/>
            <person name="Xie B."/>
        </authorList>
    </citation>
    <scope>NUCLEOTIDE SEQUENCE [LARGE SCALE GENOMIC DNA]</scope>
    <source>
        <strain evidence="2">170</strain>
    </source>
</reference>
<dbReference type="STRING" id="1380566.A0A179FRM7"/>
<dbReference type="KEGG" id="pchm:VFPPC_04239"/>
<evidence type="ECO:0000256" key="1">
    <source>
        <dbReference type="SAM" id="SignalP"/>
    </source>
</evidence>
<dbReference type="OrthoDB" id="2422134at2759"/>
<keyword evidence="3" id="KW-1185">Reference proteome</keyword>
<comment type="caution">
    <text evidence="2">The sequence shown here is derived from an EMBL/GenBank/DDBJ whole genome shotgun (WGS) entry which is preliminary data.</text>
</comment>
<sequence>MKLTTPLALLALISGGHSLIIKRDLPVAWVLTDVLNRTIELDYAVGNFTNKFKPVADGADNLIKSIDNAQRVANNTPLRMSHYEVTQIIAPFRLLQGKAEDLFDTFEDRKEDVEKAKACGITHKKLGIIGETISKMMRTVTNKVKFPWPLFVVKRHAKNIRKLLADTQSLFSETNCIDG</sequence>
<dbReference type="Pfam" id="PF12296">
    <property type="entry name" value="HsbA"/>
    <property type="match status" value="1"/>
</dbReference>
<gene>
    <name evidence="2" type="ORF">VFPPC_04239</name>
</gene>